<keyword evidence="1 2" id="KW-0732">Signal</keyword>
<dbReference type="Proteomes" id="UP000012174">
    <property type="component" value="Unassembled WGS sequence"/>
</dbReference>
<dbReference type="InterPro" id="IPR013783">
    <property type="entry name" value="Ig-like_fold"/>
</dbReference>
<feature type="chain" id="PRO_5004084874" description="F5/8 type C domain-containing protein" evidence="2">
    <location>
        <begin position="25"/>
        <end position="690"/>
    </location>
</feature>
<dbReference type="InterPro" id="IPR014756">
    <property type="entry name" value="Ig_E-set"/>
</dbReference>
<feature type="signal peptide" evidence="2">
    <location>
        <begin position="1"/>
        <end position="24"/>
    </location>
</feature>
<name>M7SR05_EUTLA</name>
<dbReference type="Pfam" id="PF00754">
    <property type="entry name" value="F5_F8_type_C"/>
    <property type="match status" value="1"/>
</dbReference>
<dbReference type="Pfam" id="PF07250">
    <property type="entry name" value="Glyoxal_oxid_N"/>
    <property type="match status" value="1"/>
</dbReference>
<dbReference type="InterPro" id="IPR009880">
    <property type="entry name" value="Glyoxal_oxidase_N"/>
</dbReference>
<dbReference type="EMBL" id="KB706550">
    <property type="protein sequence ID" value="EMR66938.1"/>
    <property type="molecule type" value="Genomic_DNA"/>
</dbReference>
<keyword evidence="5" id="KW-1185">Reference proteome</keyword>
<dbReference type="eggNOG" id="ENOG502SCD5">
    <property type="taxonomic scope" value="Eukaryota"/>
</dbReference>
<protein>
    <recommendedName>
        <fullName evidence="3">F5/8 type C domain-containing protein</fullName>
    </recommendedName>
</protein>
<evidence type="ECO:0000313" key="5">
    <source>
        <dbReference type="Proteomes" id="UP000012174"/>
    </source>
</evidence>
<dbReference type="AlphaFoldDB" id="M7SR05"/>
<dbReference type="STRING" id="1287681.M7SR05"/>
<dbReference type="Gene3D" id="2.60.40.10">
    <property type="entry name" value="Immunoglobulins"/>
    <property type="match status" value="1"/>
</dbReference>
<sequence>MLGKIHALGLICIEILLLSAKASAQSFPWATTISRTGWKVTADSYQAGSEPEKVLDSNTSTIWQTQYSPELASLPHYIQVDMQKSYVVNGVSYQPRQKGGSNGNIGQHTITLSDDGEAWAQVAFGTYLNDASTKRTFFSNATARYVRLTAQSEAQGAGGQRSSVAELNVYSPDPSMDAGTFEPPPSADAAERGRWEMTVDLPIVPAAGALVRTGAVVLWSAYRPDLYSGGTGLTETVLWDPATQAVAQQTVTNTKHDMFCPGVALGTDGRLVVLGGNDNKKTSTYDAADGDWITGPQMNVGRGYQSAVTLADGRVFTIGGSWSGGRFQKDGEIYDPADGGTWMNVTGCKTAPMLTSDAQGIYRADNHAWLFAYKQNSVFHAGPSRNMNWYDASGTGSWKAAGRRSDAADAMCGIAAMYDASAGLILTAGGSPSYQNSAATRSAYRIELDDANTKPTVTKLPSMTYARAFGSAVVLPDGTVLVVGGQSYAVPFTDTNPSLPAELFDPTQNAWRTLAPIAVPRTYHSIALLLPDATVLAGGGGLCGKGCPHNHLDAQVFAPPYLFAPDGSRAARPTIASVSPATATVSPGDTLEVAVEKTTTGTGTGTDGAVFSFSLVRHGSNTHTVNTDQRRVPLPAKEVAGGGGESKTTTTYEMTLPSDPGVVVPGYWMLFAIDEEGVPSVATTVRVLLP</sequence>
<dbReference type="Gene3D" id="2.130.10.80">
    <property type="entry name" value="Galactose oxidase/kelch, beta-propeller"/>
    <property type="match status" value="1"/>
</dbReference>
<gene>
    <name evidence="4" type="ORF">UCREL1_6073</name>
</gene>
<dbReference type="InterPro" id="IPR015202">
    <property type="entry name" value="GO-like_E_set"/>
</dbReference>
<dbReference type="Pfam" id="PF09118">
    <property type="entry name" value="GO-like_E_set"/>
    <property type="match status" value="1"/>
</dbReference>
<dbReference type="InterPro" id="IPR000421">
    <property type="entry name" value="FA58C"/>
</dbReference>
<dbReference type="Gene3D" id="2.60.120.260">
    <property type="entry name" value="Galactose-binding domain-like"/>
    <property type="match status" value="1"/>
</dbReference>
<dbReference type="SMART" id="SM00612">
    <property type="entry name" value="Kelch"/>
    <property type="match status" value="4"/>
</dbReference>
<dbReference type="PANTHER" id="PTHR32208">
    <property type="entry name" value="SECRETED PROTEIN-RELATED"/>
    <property type="match status" value="1"/>
</dbReference>
<organism evidence="4 5">
    <name type="scientific">Eutypa lata (strain UCR-EL1)</name>
    <name type="common">Grapevine dieback disease fungus</name>
    <name type="synonym">Eutypa armeniacae</name>
    <dbReference type="NCBI Taxonomy" id="1287681"/>
    <lineage>
        <taxon>Eukaryota</taxon>
        <taxon>Fungi</taxon>
        <taxon>Dikarya</taxon>
        <taxon>Ascomycota</taxon>
        <taxon>Pezizomycotina</taxon>
        <taxon>Sordariomycetes</taxon>
        <taxon>Xylariomycetidae</taxon>
        <taxon>Xylariales</taxon>
        <taxon>Diatrypaceae</taxon>
        <taxon>Eutypa</taxon>
    </lineage>
</organism>
<dbReference type="InterPro" id="IPR011043">
    <property type="entry name" value="Gal_Oxase/kelch_b-propeller"/>
</dbReference>
<dbReference type="InterPro" id="IPR008979">
    <property type="entry name" value="Galactose-bd-like_sf"/>
</dbReference>
<evidence type="ECO:0000313" key="4">
    <source>
        <dbReference type="EMBL" id="EMR66938.1"/>
    </source>
</evidence>
<dbReference type="CDD" id="cd02851">
    <property type="entry name" value="E_set_GO_C"/>
    <property type="match status" value="1"/>
</dbReference>
<reference evidence="5" key="1">
    <citation type="journal article" date="2013" name="Genome Announc.">
        <title>Draft genome sequence of the grapevine dieback fungus Eutypa lata UCR-EL1.</title>
        <authorList>
            <person name="Blanco-Ulate B."/>
            <person name="Rolshausen P.E."/>
            <person name="Cantu D."/>
        </authorList>
    </citation>
    <scope>NUCLEOTIDE SEQUENCE [LARGE SCALE GENOMIC DNA]</scope>
    <source>
        <strain evidence="5">UCR-EL1</strain>
    </source>
</reference>
<dbReference type="OMA" id="DNSTYWH"/>
<dbReference type="OrthoDB" id="2019572at2759"/>
<dbReference type="InterPro" id="IPR006652">
    <property type="entry name" value="Kelch_1"/>
</dbReference>
<dbReference type="SUPFAM" id="SSF50965">
    <property type="entry name" value="Galactose oxidase, central domain"/>
    <property type="match status" value="1"/>
</dbReference>
<dbReference type="SUPFAM" id="SSF81296">
    <property type="entry name" value="E set domains"/>
    <property type="match status" value="1"/>
</dbReference>
<feature type="domain" description="F5/8 type C" evidence="3">
    <location>
        <begin position="12"/>
        <end position="172"/>
    </location>
</feature>
<evidence type="ECO:0000259" key="3">
    <source>
        <dbReference type="PROSITE" id="PS50022"/>
    </source>
</evidence>
<proteinExistence type="predicted"/>
<evidence type="ECO:0000256" key="1">
    <source>
        <dbReference type="ARBA" id="ARBA00022729"/>
    </source>
</evidence>
<dbReference type="PANTHER" id="PTHR32208:SF68">
    <property type="entry name" value="GALACTOSE OXIDASE"/>
    <property type="match status" value="1"/>
</dbReference>
<dbReference type="HOGENOM" id="CLU_013444_1_1_1"/>
<evidence type="ECO:0000256" key="2">
    <source>
        <dbReference type="SAM" id="SignalP"/>
    </source>
</evidence>
<dbReference type="InterPro" id="IPR037293">
    <property type="entry name" value="Gal_Oxidase_central_sf"/>
</dbReference>
<dbReference type="KEGG" id="ela:UCREL1_6073"/>
<dbReference type="SUPFAM" id="SSF49785">
    <property type="entry name" value="Galactose-binding domain-like"/>
    <property type="match status" value="1"/>
</dbReference>
<accession>M7SR05</accession>
<dbReference type="PROSITE" id="PS50022">
    <property type="entry name" value="FA58C_3"/>
    <property type="match status" value="1"/>
</dbReference>